<dbReference type="Pfam" id="PF13460">
    <property type="entry name" value="NAD_binding_10"/>
    <property type="match status" value="1"/>
</dbReference>
<dbReference type="Gene3D" id="3.40.50.720">
    <property type="entry name" value="NAD(P)-binding Rossmann-like Domain"/>
    <property type="match status" value="1"/>
</dbReference>
<dbReference type="STRING" id="13706.A0A1X2H3J9"/>
<evidence type="ECO:0000313" key="3">
    <source>
        <dbReference type="EMBL" id="ORY91948.1"/>
    </source>
</evidence>
<proteinExistence type="predicted"/>
<dbReference type="InterPro" id="IPR016040">
    <property type="entry name" value="NAD(P)-bd_dom"/>
</dbReference>
<dbReference type="PANTHER" id="PTHR47129">
    <property type="entry name" value="QUINONE OXIDOREDUCTASE 2"/>
    <property type="match status" value="1"/>
</dbReference>
<organism evidence="3 4">
    <name type="scientific">Syncephalastrum racemosum</name>
    <name type="common">Filamentous fungus</name>
    <dbReference type="NCBI Taxonomy" id="13706"/>
    <lineage>
        <taxon>Eukaryota</taxon>
        <taxon>Fungi</taxon>
        <taxon>Fungi incertae sedis</taxon>
        <taxon>Mucoromycota</taxon>
        <taxon>Mucoromycotina</taxon>
        <taxon>Mucoromycetes</taxon>
        <taxon>Mucorales</taxon>
        <taxon>Syncephalastraceae</taxon>
        <taxon>Syncephalastrum</taxon>
    </lineage>
</organism>
<evidence type="ECO:0000313" key="4">
    <source>
        <dbReference type="Proteomes" id="UP000242180"/>
    </source>
</evidence>
<dbReference type="InterPro" id="IPR036291">
    <property type="entry name" value="NAD(P)-bd_dom_sf"/>
</dbReference>
<dbReference type="AlphaFoldDB" id="A0A1X2H3J9"/>
<dbReference type="InterPro" id="IPR052718">
    <property type="entry name" value="NmrA-type_oxidoreductase"/>
</dbReference>
<dbReference type="OrthoDB" id="10254221at2759"/>
<dbReference type="Proteomes" id="UP000242180">
    <property type="component" value="Unassembled WGS sequence"/>
</dbReference>
<sequence length="353" mass="42311">MSHQQKTIVITNVDSFLGYALAHRFLRGQQHENDQERSGQKRKFRLLCREKRHVEQLEKMGGEICQVDYNDERKVKEVLQNACLVMLVPEHTSNARKAAENIIRAARENQVEYVAMFSILNADRAQGRMIREYQQMEECVQREFQNKSCIVRTPIFDQFYYYLTPMVEDRNKLMLPVERNRKWSSVNVRDVVDAVYRLSREHGKRNNQEFGRLGEKHRWEFTPSQARSGEEIARGMSRALDKEQVQYEKISEQDLRQYLEGIREDKRFQHRPQQEHSRPNDPNEQSRKDQPEDFPLGDYLHKELIQMVMEFWEMANRGDAEKTTRDLEEALGRKPQDLHEYFQNNRDQFQRLR</sequence>
<dbReference type="PANTHER" id="PTHR47129:SF1">
    <property type="entry name" value="NMRA-LIKE DOMAIN-CONTAINING PROTEIN"/>
    <property type="match status" value="1"/>
</dbReference>
<keyword evidence="4" id="KW-1185">Reference proteome</keyword>
<evidence type="ECO:0000259" key="2">
    <source>
        <dbReference type="Pfam" id="PF13460"/>
    </source>
</evidence>
<name>A0A1X2H3J9_SYNRA</name>
<feature type="compositionally biased region" description="Basic and acidic residues" evidence="1">
    <location>
        <begin position="268"/>
        <end position="291"/>
    </location>
</feature>
<dbReference type="SUPFAM" id="SSF51735">
    <property type="entry name" value="NAD(P)-binding Rossmann-fold domains"/>
    <property type="match status" value="1"/>
</dbReference>
<accession>A0A1X2H3J9</accession>
<reference evidence="3 4" key="1">
    <citation type="submission" date="2016-07" db="EMBL/GenBank/DDBJ databases">
        <title>Pervasive Adenine N6-methylation of Active Genes in Fungi.</title>
        <authorList>
            <consortium name="DOE Joint Genome Institute"/>
            <person name="Mondo S.J."/>
            <person name="Dannebaum R.O."/>
            <person name="Kuo R.C."/>
            <person name="Labutti K."/>
            <person name="Haridas S."/>
            <person name="Kuo A."/>
            <person name="Salamov A."/>
            <person name="Ahrendt S.R."/>
            <person name="Lipzen A."/>
            <person name="Sullivan W."/>
            <person name="Andreopoulos W.B."/>
            <person name="Clum A."/>
            <person name="Lindquist E."/>
            <person name="Daum C."/>
            <person name="Ramamoorthy G.K."/>
            <person name="Gryganskyi A."/>
            <person name="Culley D."/>
            <person name="Magnuson J.K."/>
            <person name="James T.Y."/>
            <person name="O'Malley M.A."/>
            <person name="Stajich J.E."/>
            <person name="Spatafora J.W."/>
            <person name="Visel A."/>
            <person name="Grigoriev I.V."/>
        </authorList>
    </citation>
    <scope>NUCLEOTIDE SEQUENCE [LARGE SCALE GENOMIC DNA]</scope>
    <source>
        <strain evidence="3 4">NRRL 2496</strain>
    </source>
</reference>
<dbReference type="InParanoid" id="A0A1X2H3J9"/>
<evidence type="ECO:0000256" key="1">
    <source>
        <dbReference type="SAM" id="MobiDB-lite"/>
    </source>
</evidence>
<feature type="region of interest" description="Disordered" evidence="1">
    <location>
        <begin position="268"/>
        <end position="295"/>
    </location>
</feature>
<dbReference type="EMBL" id="MCGN01000010">
    <property type="protein sequence ID" value="ORY91948.1"/>
    <property type="molecule type" value="Genomic_DNA"/>
</dbReference>
<dbReference type="OMA" id="QLFYYLA"/>
<protein>
    <recommendedName>
        <fullName evidence="2">NAD(P)-binding domain-containing protein</fullName>
    </recommendedName>
</protein>
<comment type="caution">
    <text evidence="3">The sequence shown here is derived from an EMBL/GenBank/DDBJ whole genome shotgun (WGS) entry which is preliminary data.</text>
</comment>
<feature type="domain" description="NAD(P)-binding" evidence="2">
    <location>
        <begin position="42"/>
        <end position="133"/>
    </location>
</feature>
<gene>
    <name evidence="3" type="ORF">BCR43DRAFT_75682</name>
</gene>